<name>A0ABQ2KTZ4_9BACL</name>
<protein>
    <recommendedName>
        <fullName evidence="1">Methyltransferase type 11 domain-containing protein</fullName>
    </recommendedName>
</protein>
<dbReference type="Pfam" id="PF08241">
    <property type="entry name" value="Methyltransf_11"/>
    <property type="match status" value="1"/>
</dbReference>
<dbReference type="Proteomes" id="UP000606653">
    <property type="component" value="Unassembled WGS sequence"/>
</dbReference>
<evidence type="ECO:0000313" key="3">
    <source>
        <dbReference type="Proteomes" id="UP000606653"/>
    </source>
</evidence>
<dbReference type="CDD" id="cd02440">
    <property type="entry name" value="AdoMet_MTases"/>
    <property type="match status" value="1"/>
</dbReference>
<gene>
    <name evidence="2" type="ORF">GCM10010969_03130</name>
</gene>
<dbReference type="EMBL" id="BMLN01000001">
    <property type="protein sequence ID" value="GGN91441.1"/>
    <property type="molecule type" value="Genomic_DNA"/>
</dbReference>
<accession>A0ABQ2KTZ4</accession>
<reference evidence="3" key="1">
    <citation type="journal article" date="2019" name="Int. J. Syst. Evol. Microbiol.">
        <title>The Global Catalogue of Microorganisms (GCM) 10K type strain sequencing project: providing services to taxonomists for standard genome sequencing and annotation.</title>
        <authorList>
            <consortium name="The Broad Institute Genomics Platform"/>
            <consortium name="The Broad Institute Genome Sequencing Center for Infectious Disease"/>
            <person name="Wu L."/>
            <person name="Ma J."/>
        </authorList>
    </citation>
    <scope>NUCLEOTIDE SEQUENCE [LARGE SCALE GENOMIC DNA]</scope>
    <source>
        <strain evidence="3">CGMCC 1.6964</strain>
    </source>
</reference>
<evidence type="ECO:0000259" key="1">
    <source>
        <dbReference type="Pfam" id="PF08241"/>
    </source>
</evidence>
<evidence type="ECO:0000313" key="2">
    <source>
        <dbReference type="EMBL" id="GGN91441.1"/>
    </source>
</evidence>
<organism evidence="2 3">
    <name type="scientific">Saccharibacillus kuerlensis</name>
    <dbReference type="NCBI Taxonomy" id="459527"/>
    <lineage>
        <taxon>Bacteria</taxon>
        <taxon>Bacillati</taxon>
        <taxon>Bacillota</taxon>
        <taxon>Bacilli</taxon>
        <taxon>Bacillales</taxon>
        <taxon>Paenibacillaceae</taxon>
        <taxon>Saccharibacillus</taxon>
    </lineage>
</organism>
<dbReference type="InterPro" id="IPR029063">
    <property type="entry name" value="SAM-dependent_MTases_sf"/>
</dbReference>
<dbReference type="SUPFAM" id="SSF53335">
    <property type="entry name" value="S-adenosyl-L-methionine-dependent methyltransferases"/>
    <property type="match status" value="1"/>
</dbReference>
<proteinExistence type="predicted"/>
<dbReference type="Gene3D" id="3.40.50.150">
    <property type="entry name" value="Vaccinia Virus protein VP39"/>
    <property type="match status" value="1"/>
</dbReference>
<keyword evidence="3" id="KW-1185">Reference proteome</keyword>
<dbReference type="RefSeq" id="WP_018975249.1">
    <property type="nucleotide sequence ID" value="NZ_BMLN01000001.1"/>
</dbReference>
<sequence>MTNHKEVYNDRSYSYEDMISRQPDLTEVIKEIKPFKGLDVLDLGAGSGRLSSFIAPEAKSLVCTDISQSMLDLLNEKLTNQNTTVNWTTLAADHRELPIEDASVDLVISGWSISYLTNSGQEDGNKNLEIILKEIKRVLKPNGSIIILETLGTGTETPNPPEFLKEYYSLLEHKYDFSHRWIRTDYEFSNTSEAKENTEFFFGAELARKIDENQWSTVPECAGIWWKHL</sequence>
<dbReference type="InterPro" id="IPR050508">
    <property type="entry name" value="Methyltransf_Superfamily"/>
</dbReference>
<dbReference type="PANTHER" id="PTHR42912">
    <property type="entry name" value="METHYLTRANSFERASE"/>
    <property type="match status" value="1"/>
</dbReference>
<comment type="caution">
    <text evidence="2">The sequence shown here is derived from an EMBL/GenBank/DDBJ whole genome shotgun (WGS) entry which is preliminary data.</text>
</comment>
<dbReference type="InterPro" id="IPR013216">
    <property type="entry name" value="Methyltransf_11"/>
</dbReference>
<feature type="domain" description="Methyltransferase type 11" evidence="1">
    <location>
        <begin position="41"/>
        <end position="147"/>
    </location>
</feature>
<dbReference type="PANTHER" id="PTHR42912:SF93">
    <property type="entry name" value="N6-ADENOSINE-METHYLTRANSFERASE TMT1A"/>
    <property type="match status" value="1"/>
</dbReference>